<keyword evidence="3 6" id="KW-0808">Transferase</keyword>
<protein>
    <recommendedName>
        <fullName evidence="6">Phospho-2-dehydro-3-deoxyheptonate aldolase</fullName>
        <ecNumber evidence="6">2.5.1.54</ecNumber>
    </recommendedName>
</protein>
<dbReference type="RefSeq" id="XP_026192743.1">
    <property type="nucleotide sequence ID" value="XM_026336958.1"/>
</dbReference>
<sequence>MDSKVHAQSAQTHARIQRETRIATPKSQKRAQTHSSADLVPHVQKKPSGTEETNRRAPDPQTRENYPVETHNDRGTGEGVRDVKLQIRRTGEAAEDRDTTGVPLPMDAAVRPYSPYGLVCAALSCSAPHAALCLFLTLNSSCSYVQTLATSAHFLWIGDRTRQLEFAHVEFCRGLMNPIGIKVGPTTKPAELVFLCERLNPHNQPGKVSLITRLGVENVRRCLPDLVDAVHEAAVPVLWVCDPMHGNTRVSSQGEKQRQFQDVMAEIQLVAAVLAEKGDRLGGLHLELTECLGGPISPDCPPLTPPVCDPRLNYHQSLEIAFSIGNLIGASNRRAEIDP</sequence>
<feature type="binding site" evidence="5">
    <location>
        <position position="287"/>
    </location>
    <ligand>
        <name>Mn(2+)</name>
        <dbReference type="ChEBI" id="CHEBI:29035"/>
    </ligand>
</feature>
<proteinExistence type="inferred from homology"/>
<keyword evidence="6" id="KW-0028">Amino-acid biosynthesis</keyword>
<evidence type="ECO:0000256" key="2">
    <source>
        <dbReference type="ARBA" id="ARBA00008911"/>
    </source>
</evidence>
<feature type="compositionally biased region" description="Polar residues" evidence="7">
    <location>
        <begin position="1"/>
        <end position="14"/>
    </location>
</feature>
<comment type="catalytic activity">
    <reaction evidence="4 6">
        <text>D-erythrose 4-phosphate + phosphoenolpyruvate + H2O = 7-phospho-2-dehydro-3-deoxy-D-arabino-heptonate + phosphate</text>
        <dbReference type="Rhea" id="RHEA:14717"/>
        <dbReference type="ChEBI" id="CHEBI:15377"/>
        <dbReference type="ChEBI" id="CHEBI:16897"/>
        <dbReference type="ChEBI" id="CHEBI:43474"/>
        <dbReference type="ChEBI" id="CHEBI:58394"/>
        <dbReference type="ChEBI" id="CHEBI:58702"/>
        <dbReference type="EC" id="2.5.1.54"/>
    </reaction>
</comment>
<feature type="binding site" evidence="5">
    <location>
        <position position="309"/>
    </location>
    <ligand>
        <name>Mn(2+)</name>
        <dbReference type="ChEBI" id="CHEBI:29035"/>
    </ligand>
</feature>
<dbReference type="GO" id="GO:0008652">
    <property type="term" value="P:amino acid biosynthetic process"/>
    <property type="evidence" value="ECO:0007669"/>
    <property type="project" value="UniProtKB-KW"/>
</dbReference>
<accession>A0A6P6RXY4</accession>
<dbReference type="Proteomes" id="UP000515125">
    <property type="component" value="Unplaced"/>
</dbReference>
<keyword evidence="5" id="KW-0104">Cadmium</keyword>
<feature type="compositionally biased region" description="Basic and acidic residues" evidence="7">
    <location>
        <begin position="48"/>
        <end position="62"/>
    </location>
</feature>
<organism evidence="8 9">
    <name type="scientific">Cyclospora cayetanensis</name>
    <dbReference type="NCBI Taxonomy" id="88456"/>
    <lineage>
        <taxon>Eukaryota</taxon>
        <taxon>Sar</taxon>
        <taxon>Alveolata</taxon>
        <taxon>Apicomplexa</taxon>
        <taxon>Conoidasida</taxon>
        <taxon>Coccidia</taxon>
        <taxon>Eucoccidiorida</taxon>
        <taxon>Eimeriorina</taxon>
        <taxon>Eimeriidae</taxon>
        <taxon>Cyclospora</taxon>
    </lineage>
</organism>
<keyword evidence="5" id="KW-0464">Manganese</keyword>
<dbReference type="Gene3D" id="3.20.20.70">
    <property type="entry name" value="Aldolase class I"/>
    <property type="match status" value="1"/>
</dbReference>
<dbReference type="AlphaFoldDB" id="A0A6P6RXY4"/>
<keyword evidence="8" id="KW-1185">Reference proteome</keyword>
<comment type="cofactor">
    <cofactor evidence="5">
        <name>Mn(2+)</name>
        <dbReference type="ChEBI" id="CHEBI:29035"/>
    </cofactor>
    <cofactor evidence="5">
        <name>Co(2+)</name>
        <dbReference type="ChEBI" id="CHEBI:48828"/>
    </cofactor>
    <cofactor evidence="5">
        <name>Cd(2+)</name>
        <dbReference type="ChEBI" id="CHEBI:48775"/>
    </cofactor>
    <text evidence="5">Binds 1 divalent cation per subunit. The enzyme is active with manganese, cobalt or cadmium ions.</text>
</comment>
<evidence type="ECO:0000313" key="9">
    <source>
        <dbReference type="RefSeq" id="XP_026192743.1"/>
    </source>
</evidence>
<evidence type="ECO:0000256" key="6">
    <source>
        <dbReference type="RuleBase" id="RU363071"/>
    </source>
</evidence>
<gene>
    <name evidence="9" type="primary">LOC34618529</name>
</gene>
<feature type="region of interest" description="Disordered" evidence="7">
    <location>
        <begin position="1"/>
        <end position="84"/>
    </location>
</feature>
<feature type="binding site" evidence="5">
    <location>
        <position position="182"/>
    </location>
    <ligand>
        <name>phosphoenolpyruvate</name>
        <dbReference type="ChEBI" id="CHEBI:58702"/>
    </ligand>
</feature>
<keyword evidence="5" id="KW-0170">Cobalt</keyword>
<dbReference type="GO" id="GO:0009423">
    <property type="term" value="P:chorismate biosynthetic process"/>
    <property type="evidence" value="ECO:0007669"/>
    <property type="project" value="UniProtKB-UniPathway"/>
</dbReference>
<dbReference type="OrthoDB" id="2338at2759"/>
<keyword evidence="6" id="KW-0057">Aromatic amino acid biosynthesis</keyword>
<evidence type="ECO:0000256" key="5">
    <source>
        <dbReference type="PIRSR" id="PIRSR602480-1"/>
    </source>
</evidence>
<comment type="similarity">
    <text evidence="2 6">Belongs to the class-II DAHP synthase family.</text>
</comment>
<evidence type="ECO:0000313" key="8">
    <source>
        <dbReference type="Proteomes" id="UP000515125"/>
    </source>
</evidence>
<dbReference type="InterPro" id="IPR002480">
    <property type="entry name" value="DAHP_synth_2"/>
</dbReference>
<dbReference type="UniPathway" id="UPA00053">
    <property type="reaction ID" value="UER00084"/>
</dbReference>
<dbReference type="EC" id="2.5.1.54" evidence="6"/>
<evidence type="ECO:0000256" key="1">
    <source>
        <dbReference type="ARBA" id="ARBA00004688"/>
    </source>
</evidence>
<feature type="binding site" evidence="5">
    <location>
        <position position="245"/>
    </location>
    <ligand>
        <name>Mn(2+)</name>
        <dbReference type="ChEBI" id="CHEBI:29035"/>
    </ligand>
</feature>
<dbReference type="GO" id="GO:0003849">
    <property type="term" value="F:3-deoxy-7-phosphoheptulonate synthase activity"/>
    <property type="evidence" value="ECO:0007669"/>
    <property type="project" value="UniProtKB-EC"/>
</dbReference>
<reference evidence="9" key="1">
    <citation type="submission" date="2025-08" db="UniProtKB">
        <authorList>
            <consortium name="RefSeq"/>
        </authorList>
    </citation>
    <scope>IDENTIFICATION</scope>
</reference>
<dbReference type="GeneID" id="34618529"/>
<dbReference type="GO" id="GO:0009073">
    <property type="term" value="P:aromatic amino acid family biosynthetic process"/>
    <property type="evidence" value="ECO:0007669"/>
    <property type="project" value="UniProtKB-KW"/>
</dbReference>
<dbReference type="Pfam" id="PF01474">
    <property type="entry name" value="DAHP_synth_2"/>
    <property type="match status" value="1"/>
</dbReference>
<evidence type="ECO:0000256" key="4">
    <source>
        <dbReference type="ARBA" id="ARBA00047508"/>
    </source>
</evidence>
<evidence type="ECO:0000256" key="7">
    <source>
        <dbReference type="SAM" id="MobiDB-lite"/>
    </source>
</evidence>
<dbReference type="PANTHER" id="PTHR21337:SF0">
    <property type="entry name" value="PHOSPHO-2-DEHYDRO-3-DEOXYHEPTONATE ALDOLASE"/>
    <property type="match status" value="1"/>
</dbReference>
<dbReference type="SUPFAM" id="SSF51569">
    <property type="entry name" value="Aldolase"/>
    <property type="match status" value="1"/>
</dbReference>
<evidence type="ECO:0000256" key="3">
    <source>
        <dbReference type="ARBA" id="ARBA00022679"/>
    </source>
</evidence>
<feature type="compositionally biased region" description="Basic and acidic residues" evidence="7">
    <location>
        <begin position="70"/>
        <end position="84"/>
    </location>
</feature>
<name>A0A6P6RXY4_9EIME</name>
<dbReference type="PANTHER" id="PTHR21337">
    <property type="entry name" value="PHOSPHO-2-DEHYDRO-3-DEOXYHEPTONATE ALDOLASE 1, 2"/>
    <property type="match status" value="1"/>
</dbReference>
<dbReference type="InterPro" id="IPR013785">
    <property type="entry name" value="Aldolase_TIM"/>
</dbReference>
<feature type="binding site" evidence="5">
    <location>
        <position position="213"/>
    </location>
    <ligand>
        <name>phosphoenolpyruvate</name>
        <dbReference type="ChEBI" id="CHEBI:58702"/>
    </ligand>
</feature>
<comment type="pathway">
    <text evidence="1 6">Metabolic intermediate biosynthesis; chorismate biosynthesis; chorismate from D-erythrose 4-phosphate and phosphoenolpyruvate: step 1/7.</text>
</comment>